<proteinExistence type="predicted"/>
<evidence type="ECO:0008006" key="5">
    <source>
        <dbReference type="Google" id="ProtNLM"/>
    </source>
</evidence>
<keyword evidence="4" id="KW-1185">Reference proteome</keyword>
<dbReference type="Proteomes" id="UP000516018">
    <property type="component" value="Chromosome"/>
</dbReference>
<organism evidence="3 4">
    <name type="scientific">Agrilutibacter terrestris</name>
    <dbReference type="NCBI Taxonomy" id="2865112"/>
    <lineage>
        <taxon>Bacteria</taxon>
        <taxon>Pseudomonadati</taxon>
        <taxon>Pseudomonadota</taxon>
        <taxon>Gammaproteobacteria</taxon>
        <taxon>Lysobacterales</taxon>
        <taxon>Lysobacteraceae</taxon>
        <taxon>Agrilutibacter</taxon>
    </lineage>
</organism>
<dbReference type="RefSeq" id="WP_187711110.1">
    <property type="nucleotide sequence ID" value="NZ_CP060820.1"/>
</dbReference>
<evidence type="ECO:0000256" key="1">
    <source>
        <dbReference type="SAM" id="MobiDB-lite"/>
    </source>
</evidence>
<feature type="transmembrane region" description="Helical" evidence="2">
    <location>
        <begin position="20"/>
        <end position="37"/>
    </location>
</feature>
<sequence length="104" mass="11669">MRHTDTAVHDEFQPRLEAALRYVLAIGLTLVVLLPGARGFSATLGWLPLWLLVMPAVAWWALRGFPLPGRAAPNRAAERRARRSGPQARRWIRSTPRRALPRAA</sequence>
<dbReference type="KEGG" id="lsx:H8B22_09020"/>
<feature type="region of interest" description="Disordered" evidence="1">
    <location>
        <begin position="71"/>
        <end position="104"/>
    </location>
</feature>
<feature type="compositionally biased region" description="Basic residues" evidence="1">
    <location>
        <begin position="90"/>
        <end position="104"/>
    </location>
</feature>
<keyword evidence="2" id="KW-1133">Transmembrane helix</keyword>
<dbReference type="AlphaFoldDB" id="A0A7H0FUE8"/>
<dbReference type="EMBL" id="CP060820">
    <property type="protein sequence ID" value="QNP39664.1"/>
    <property type="molecule type" value="Genomic_DNA"/>
</dbReference>
<protein>
    <recommendedName>
        <fullName evidence="5">Transmembrane protein</fullName>
    </recommendedName>
</protein>
<gene>
    <name evidence="3" type="ORF">H8B22_09020</name>
</gene>
<evidence type="ECO:0000313" key="4">
    <source>
        <dbReference type="Proteomes" id="UP000516018"/>
    </source>
</evidence>
<evidence type="ECO:0000256" key="2">
    <source>
        <dbReference type="SAM" id="Phobius"/>
    </source>
</evidence>
<name>A0A7H0FUE8_9GAMM</name>
<feature type="transmembrane region" description="Helical" evidence="2">
    <location>
        <begin position="43"/>
        <end position="62"/>
    </location>
</feature>
<keyword evidence="2" id="KW-0812">Transmembrane</keyword>
<accession>A0A7H0FUE8</accession>
<evidence type="ECO:0000313" key="3">
    <source>
        <dbReference type="EMBL" id="QNP39664.1"/>
    </source>
</evidence>
<reference evidence="3 4" key="1">
    <citation type="submission" date="2020-08" db="EMBL/GenBank/DDBJ databases">
        <title>Lysobacter sp. II4 sp. nov., isolated from soil.</title>
        <authorList>
            <person name="Woo C.Y."/>
            <person name="Kim J."/>
        </authorList>
    </citation>
    <scope>NUCLEOTIDE SEQUENCE [LARGE SCALE GENOMIC DNA]</scope>
    <source>
        <strain evidence="3 4">II4</strain>
    </source>
</reference>
<keyword evidence="2" id="KW-0472">Membrane</keyword>